<dbReference type="CDD" id="cd15482">
    <property type="entry name" value="Sialidase_non-viral"/>
    <property type="match status" value="3"/>
</dbReference>
<keyword evidence="3" id="KW-0326">Glycosidase</keyword>
<evidence type="ECO:0000256" key="1">
    <source>
        <dbReference type="SAM" id="SignalP"/>
    </source>
</evidence>
<proteinExistence type="predicted"/>
<evidence type="ECO:0000313" key="3">
    <source>
        <dbReference type="EMBL" id="XBH05328.1"/>
    </source>
</evidence>
<gene>
    <name evidence="3" type="ORF">V5E97_04730</name>
</gene>
<dbReference type="InterPro" id="IPR036278">
    <property type="entry name" value="Sialidase_sf"/>
</dbReference>
<feature type="signal peptide" evidence="1">
    <location>
        <begin position="1"/>
        <end position="22"/>
    </location>
</feature>
<dbReference type="RefSeq" id="WP_406698144.1">
    <property type="nucleotide sequence ID" value="NZ_CP155447.1"/>
</dbReference>
<evidence type="ECO:0000259" key="2">
    <source>
        <dbReference type="Pfam" id="PF13088"/>
    </source>
</evidence>
<dbReference type="PANTHER" id="PTHR43752:SF2">
    <property type="entry name" value="BNR_ASP-BOX REPEAT FAMILY PROTEIN"/>
    <property type="match status" value="1"/>
</dbReference>
<feature type="chain" id="PRO_5043783846" evidence="1">
    <location>
        <begin position="23"/>
        <end position="1170"/>
    </location>
</feature>
<reference evidence="3" key="1">
    <citation type="submission" date="2024-05" db="EMBL/GenBank/DDBJ databases">
        <title>Planctomycetes of the genus Singulisphaera possess chitinolytic capabilities.</title>
        <authorList>
            <person name="Ivanova A."/>
        </authorList>
    </citation>
    <scope>NUCLEOTIDE SEQUENCE</scope>
    <source>
        <strain evidence="3">Ch08T</strain>
    </source>
</reference>
<keyword evidence="3" id="KW-0378">Hydrolase</keyword>
<dbReference type="InterPro" id="IPR011040">
    <property type="entry name" value="Sialidase"/>
</dbReference>
<organism evidence="3">
    <name type="scientific">Singulisphaera sp. Ch08</name>
    <dbReference type="NCBI Taxonomy" id="3120278"/>
    <lineage>
        <taxon>Bacteria</taxon>
        <taxon>Pseudomonadati</taxon>
        <taxon>Planctomycetota</taxon>
        <taxon>Planctomycetia</taxon>
        <taxon>Isosphaerales</taxon>
        <taxon>Isosphaeraceae</taxon>
        <taxon>Singulisphaera</taxon>
    </lineage>
</organism>
<dbReference type="GO" id="GO:0016798">
    <property type="term" value="F:hydrolase activity, acting on glycosyl bonds"/>
    <property type="evidence" value="ECO:0007669"/>
    <property type="project" value="UniProtKB-KW"/>
</dbReference>
<keyword evidence="1" id="KW-0732">Signal</keyword>
<dbReference type="EMBL" id="CP155447">
    <property type="protein sequence ID" value="XBH05328.1"/>
    <property type="molecule type" value="Genomic_DNA"/>
</dbReference>
<dbReference type="EC" id="3.2.1.-" evidence="3"/>
<sequence length="1170" mass="129776">MMCKFASLLLVTVLTWPSVAVAAILDPALEPATINTSPGPEYADNTRIFQGIPGIERAANGRLWATWYAGGPDEPGEGPGNYVMVVSSGDDGKSWSKARLVIDPAGPVRAYDPCLWHDPDGRLWLFWAQSYNWWDGRSGVWCSVTENSGDEAPRWSAPRRLCNGIMMNKPTVLGTGEWLLPASVWVEPAKAAIPPEYRHDLGSENGANVHVSRDKGATWSLWGQAHVPNRVFDEHSVVERGDGSLWMLVRAAYGIGESVSTDRGKTWSEGKVSPIPHVNSRFFIRRLQSGKLLLVTHNPPNRKTRSHLIAHLSDDDGKTWTGGLMIDERPSVSYPDGVQAPDGTVYLIYDYARTGDKQVFMASFTEDDVKSGEWRSAKARQRVLVNQATGRNAKPRASAVAPAAAGKWLKQAAEDAKQDRTTIAYDGKTPNKLVCDTTLRELADGSWALFMLAGDDFEPSPKNYIGLTRSTNQGRTWSPLEPVEMGFPRECKTSGQGPTELMVRGEQSTLFFSTHSQTWGRDWQSWMMRSDDLCRTWSKPEPMPGRLANFTFIRNHIVTREGRIIIPFQHYVGPGKDVPPPPAEEKPWHKALRHYVSNPRNGVLISSDGGKTWSEHGNVRLTADDRYHGWAENNLAELADGRIVMIIRGDRLGGVLYAAESKDGGKSWPEFATKTEIPNPGSKATLYSLGGDAVAMLHNPNPKQRSPLALWISFDGLKTWPYQRVLVPESSDGPKGNLNYPDGFVSQDKQWLHFAFDDNRHRAVHYSAKLPPLSPAVPTSSNAVKAAMPPPAVLDLTLKPTVINTAPGPEYSDEQRDYAMTIGIERTHGGRLWAAWVAGGDSPLAYFVAASSDDNGATWSKPRLVIDPVDTPAPASLPHSALVGNFWTDPTGKLWLFYDQSLGSFDGRAGVWAITCDNPDAETPRWSAPRRIWHGMTLNKPTVLKNGEWLLPISLWTRDRMGKEFRDCYRELDPLRMANIFVSNDQGVTWTRRGGVTIPNTDFDEHMFVERNDGRLWLLARTKSGIAESFSSDQGRTWSDPKVSTIKNVSARFFLRRLASGRLLLVKNGPIDQRLKSRSQMTAFVSDDEGKSWKGGLVLDERNGVSYPDGFQSPDGRLLISYDRNRATDSEILMAQFTEDDVLAGKLVSSDSRLKMLVNKAIGPKSGRLP</sequence>
<accession>A0AAU7CJR6</accession>
<feature type="domain" description="Sialidase" evidence="2">
    <location>
        <begin position="830"/>
        <end position="1119"/>
    </location>
</feature>
<protein>
    <submittedName>
        <fullName evidence="3">Sialidase family protein</fullName>
        <ecNumber evidence="3">3.2.1.-</ecNumber>
    </submittedName>
</protein>
<feature type="domain" description="Sialidase" evidence="2">
    <location>
        <begin position="469"/>
        <end position="748"/>
    </location>
</feature>
<dbReference type="SUPFAM" id="SSF50939">
    <property type="entry name" value="Sialidases"/>
    <property type="match status" value="3"/>
</dbReference>
<dbReference type="PANTHER" id="PTHR43752">
    <property type="entry name" value="BNR/ASP-BOX REPEAT FAMILY PROTEIN"/>
    <property type="match status" value="1"/>
</dbReference>
<dbReference type="AlphaFoldDB" id="A0AAU7CJR6"/>
<dbReference type="Gene3D" id="2.120.10.10">
    <property type="match status" value="3"/>
</dbReference>
<feature type="domain" description="Sialidase" evidence="2">
    <location>
        <begin position="61"/>
        <end position="346"/>
    </location>
</feature>
<name>A0AAU7CJR6_9BACT</name>
<dbReference type="Pfam" id="PF13088">
    <property type="entry name" value="BNR_2"/>
    <property type="match status" value="3"/>
</dbReference>